<feature type="region of interest" description="Disordered" evidence="4">
    <location>
        <begin position="1"/>
        <end position="109"/>
    </location>
</feature>
<feature type="region of interest" description="Disordered" evidence="4">
    <location>
        <begin position="223"/>
        <end position="251"/>
    </location>
</feature>
<feature type="transmembrane region" description="Helical" evidence="5">
    <location>
        <begin position="430"/>
        <end position="453"/>
    </location>
</feature>
<feature type="compositionally biased region" description="Low complexity" evidence="4">
    <location>
        <begin position="223"/>
        <end position="233"/>
    </location>
</feature>
<dbReference type="SUPFAM" id="SSF57850">
    <property type="entry name" value="RING/U-box"/>
    <property type="match status" value="1"/>
</dbReference>
<feature type="compositionally biased region" description="Low complexity" evidence="4">
    <location>
        <begin position="475"/>
        <end position="486"/>
    </location>
</feature>
<dbReference type="Pfam" id="PF12906">
    <property type="entry name" value="RINGv"/>
    <property type="match status" value="1"/>
</dbReference>
<dbReference type="OrthoDB" id="435038at2759"/>
<keyword evidence="1" id="KW-0479">Metal-binding</keyword>
<reference evidence="7" key="3">
    <citation type="submission" date="2022-01" db="UniProtKB">
        <authorList>
            <consortium name="EnsemblPlants"/>
        </authorList>
    </citation>
    <scope>IDENTIFICATION</scope>
    <source>
        <strain evidence="7">subsp. vulgare</strain>
    </source>
</reference>
<evidence type="ECO:0000256" key="4">
    <source>
        <dbReference type="SAM" id="MobiDB-lite"/>
    </source>
</evidence>
<dbReference type="Gramene" id="HORVU.MOREX.r3.2HG0100390.1">
    <property type="protein sequence ID" value="HORVU.MOREX.r3.2HG0100390.1"/>
    <property type="gene ID" value="HORVU.MOREX.r3.2HG0100390"/>
</dbReference>
<dbReference type="GeneID" id="123424414"/>
<evidence type="ECO:0000256" key="5">
    <source>
        <dbReference type="SAM" id="Phobius"/>
    </source>
</evidence>
<keyword evidence="3" id="KW-0862">Zinc</keyword>
<dbReference type="Gramene" id="HORVU.MOREX.r2.2HG0082770.1">
    <property type="protein sequence ID" value="HORVU.MOREX.r2.2HG0082770.1"/>
    <property type="gene ID" value="HORVU.MOREX.r2.2HG0082770"/>
</dbReference>
<keyword evidence="5" id="KW-0472">Membrane</keyword>
<feature type="transmembrane region" description="Helical" evidence="5">
    <location>
        <begin position="375"/>
        <end position="393"/>
    </location>
</feature>
<feature type="region of interest" description="Disordered" evidence="4">
    <location>
        <begin position="161"/>
        <end position="188"/>
    </location>
</feature>
<evidence type="ECO:0000259" key="6">
    <source>
        <dbReference type="PROSITE" id="PS51292"/>
    </source>
</evidence>
<accession>A0A8I6XBE1</accession>
<dbReference type="Gene3D" id="3.30.40.10">
    <property type="entry name" value="Zinc/RING finger domain, C3HC4 (zinc finger)"/>
    <property type="match status" value="1"/>
</dbReference>
<feature type="region of interest" description="Disordered" evidence="4">
    <location>
        <begin position="467"/>
        <end position="516"/>
    </location>
</feature>
<feature type="compositionally biased region" description="Acidic residues" evidence="4">
    <location>
        <begin position="242"/>
        <end position="251"/>
    </location>
</feature>
<dbReference type="AlphaFoldDB" id="A0A8I6XBE1"/>
<keyword evidence="5" id="KW-0812">Transmembrane</keyword>
<dbReference type="SMART" id="SM00744">
    <property type="entry name" value="RINGv"/>
    <property type="match status" value="1"/>
</dbReference>
<reference evidence="8" key="1">
    <citation type="journal article" date="2012" name="Nature">
        <title>A physical, genetic and functional sequence assembly of the barley genome.</title>
        <authorList>
            <consortium name="The International Barley Genome Sequencing Consortium"/>
            <person name="Mayer K.F."/>
            <person name="Waugh R."/>
            <person name="Brown J.W."/>
            <person name="Schulman A."/>
            <person name="Langridge P."/>
            <person name="Platzer M."/>
            <person name="Fincher G.B."/>
            <person name="Muehlbauer G.J."/>
            <person name="Sato K."/>
            <person name="Close T.J."/>
            <person name="Wise R.P."/>
            <person name="Stein N."/>
        </authorList>
    </citation>
    <scope>NUCLEOTIDE SEQUENCE [LARGE SCALE GENOMIC DNA]</scope>
    <source>
        <strain evidence="8">cv. Morex</strain>
    </source>
</reference>
<dbReference type="Proteomes" id="UP000011116">
    <property type="component" value="Chromosome 2H"/>
</dbReference>
<feature type="transmembrane region" description="Helical" evidence="5">
    <location>
        <begin position="405"/>
        <end position="424"/>
    </location>
</feature>
<sequence>MDSPRMEQESSGGGTGSATITNPMQGGVGGGCPAPDDQQAKRPPHLSIDIPAASPSSVPPTPTASAEAEAVAATPGSNASRTPGSGSGSGSGKNGAPAKPPAPQRTPSFMLRQTVRSLLPGGGSFKSSVRGYEASLSRLFSGRIARTASLPAVDDGALSASAHGAGDKTQQSVPAAAADKTGMHRSQSLPMNMKKLSSAKSIKRMNSLGGVYRVVPSTPRAPAAAAATSNAAPDIVPTEPGAGEEEDDHGEDIAEEEAVCRICMVELSEGGGAMKLECACRGELALAHTDCALKWFGIKATRTCEVCKEEVKNLPVTLLRVQSTRGGGEAATRAGANRPRYVRYRLWHGTPILVVISILAYFCFLEQLLVAHNGFAALAISLPFSCILGLFSSLTTTSMVARRYVWIYAAIQFLFVVFFTHLFYRYLHLQAVISIILATFAGFGVGMIGNSIIIEVLRWRTMAPAQQRRARRPPRVAQQQQQPAPAHSQPSGQLSDAGEGQRSATVDIENPAAPQA</sequence>
<proteinExistence type="predicted"/>
<dbReference type="RefSeq" id="XP_044963963.1">
    <property type="nucleotide sequence ID" value="XM_045108028.1"/>
</dbReference>
<evidence type="ECO:0000313" key="7">
    <source>
        <dbReference type="EnsemblPlants" id="HORVU.MOREX.r3.2HG0100390.1"/>
    </source>
</evidence>
<protein>
    <recommendedName>
        <fullName evidence="6">RING-CH-type domain-containing protein</fullName>
    </recommendedName>
</protein>
<dbReference type="PANTHER" id="PTHR46158:SF1">
    <property type="entry name" value="RING_U-BOX SUPERFAMILY PROTEIN"/>
    <property type="match status" value="1"/>
</dbReference>
<dbReference type="InterPro" id="IPR013083">
    <property type="entry name" value="Znf_RING/FYVE/PHD"/>
</dbReference>
<reference evidence="7" key="2">
    <citation type="submission" date="2020-10" db="EMBL/GenBank/DDBJ databases">
        <authorList>
            <person name="Scholz U."/>
            <person name="Mascher M."/>
            <person name="Fiebig A."/>
        </authorList>
    </citation>
    <scope>NUCLEOTIDE SEQUENCE [LARGE SCALE GENOMIC DNA]</scope>
    <source>
        <strain evidence="7">cv. Morex</strain>
    </source>
</reference>
<evidence type="ECO:0000256" key="3">
    <source>
        <dbReference type="ARBA" id="ARBA00022833"/>
    </source>
</evidence>
<dbReference type="EnsemblPlants" id="HORVU.MOREX.r3.2HG0100390.1">
    <property type="protein sequence ID" value="HORVU.MOREX.r3.2HG0100390.1"/>
    <property type="gene ID" value="HORVU.MOREX.r3.2HG0100390"/>
</dbReference>
<dbReference type="PANTHER" id="PTHR46158">
    <property type="entry name" value="OS02G0165000 PROTEIN"/>
    <property type="match status" value="1"/>
</dbReference>
<dbReference type="PROSITE" id="PS51257">
    <property type="entry name" value="PROKAR_LIPOPROTEIN"/>
    <property type="match status" value="1"/>
</dbReference>
<keyword evidence="8" id="KW-1185">Reference proteome</keyword>
<dbReference type="CDD" id="cd16495">
    <property type="entry name" value="RING_CH-C4HC3_MARCH"/>
    <property type="match status" value="1"/>
</dbReference>
<evidence type="ECO:0000313" key="8">
    <source>
        <dbReference type="Proteomes" id="UP000011116"/>
    </source>
</evidence>
<feature type="transmembrane region" description="Helical" evidence="5">
    <location>
        <begin position="346"/>
        <end position="369"/>
    </location>
</feature>
<organism evidence="7 8">
    <name type="scientific">Hordeum vulgare subsp. vulgare</name>
    <name type="common">Domesticated barley</name>
    <dbReference type="NCBI Taxonomy" id="112509"/>
    <lineage>
        <taxon>Eukaryota</taxon>
        <taxon>Viridiplantae</taxon>
        <taxon>Streptophyta</taxon>
        <taxon>Embryophyta</taxon>
        <taxon>Tracheophyta</taxon>
        <taxon>Spermatophyta</taxon>
        <taxon>Magnoliopsida</taxon>
        <taxon>Liliopsida</taxon>
        <taxon>Poales</taxon>
        <taxon>Poaceae</taxon>
        <taxon>BOP clade</taxon>
        <taxon>Pooideae</taxon>
        <taxon>Triticodae</taxon>
        <taxon>Triticeae</taxon>
        <taxon>Hordeinae</taxon>
        <taxon>Hordeum</taxon>
    </lineage>
</organism>
<dbReference type="GO" id="GO:0008270">
    <property type="term" value="F:zinc ion binding"/>
    <property type="evidence" value="ECO:0007669"/>
    <property type="project" value="UniProtKB-KW"/>
</dbReference>
<dbReference type="PROSITE" id="PS51292">
    <property type="entry name" value="ZF_RING_CH"/>
    <property type="match status" value="1"/>
</dbReference>
<dbReference type="InterPro" id="IPR011016">
    <property type="entry name" value="Znf_RING-CH"/>
</dbReference>
<gene>
    <name evidence="7" type="primary">LOC123424414</name>
</gene>
<evidence type="ECO:0000256" key="2">
    <source>
        <dbReference type="ARBA" id="ARBA00022771"/>
    </source>
</evidence>
<keyword evidence="2" id="KW-0863">Zinc-finger</keyword>
<keyword evidence="5" id="KW-1133">Transmembrane helix</keyword>
<evidence type="ECO:0000256" key="1">
    <source>
        <dbReference type="ARBA" id="ARBA00022723"/>
    </source>
</evidence>
<feature type="domain" description="RING-CH-type" evidence="6">
    <location>
        <begin position="252"/>
        <end position="314"/>
    </location>
</feature>
<feature type="compositionally biased region" description="Low complexity" evidence="4">
    <location>
        <begin position="63"/>
        <end position="75"/>
    </location>
</feature>
<name>A0A8I6XBE1_HORVV</name>
<dbReference type="KEGG" id="hvg:123424414"/>